<gene>
    <name evidence="2" type="ORF">KI688_005083</name>
</gene>
<comment type="caution">
    <text evidence="2">The sequence shown here is derived from an EMBL/GenBank/DDBJ whole genome shotgun (WGS) entry which is preliminary data.</text>
</comment>
<evidence type="ECO:0000256" key="1">
    <source>
        <dbReference type="SAM" id="SignalP"/>
    </source>
</evidence>
<keyword evidence="3" id="KW-1185">Reference proteome</keyword>
<dbReference type="EMBL" id="JAHRHY010000018">
    <property type="protein sequence ID" value="KAG9062777.1"/>
    <property type="molecule type" value="Genomic_DNA"/>
</dbReference>
<accession>A0A9P7XKW3</accession>
<dbReference type="OrthoDB" id="10021044at2759"/>
<organism evidence="2 3">
    <name type="scientific">Linnemannia hyalina</name>
    <dbReference type="NCBI Taxonomy" id="64524"/>
    <lineage>
        <taxon>Eukaryota</taxon>
        <taxon>Fungi</taxon>
        <taxon>Fungi incertae sedis</taxon>
        <taxon>Mucoromycota</taxon>
        <taxon>Mortierellomycotina</taxon>
        <taxon>Mortierellomycetes</taxon>
        <taxon>Mortierellales</taxon>
        <taxon>Mortierellaceae</taxon>
        <taxon>Linnemannia</taxon>
    </lineage>
</organism>
<feature type="signal peptide" evidence="1">
    <location>
        <begin position="1"/>
        <end position="24"/>
    </location>
</feature>
<feature type="chain" id="PRO_5040117303" evidence="1">
    <location>
        <begin position="25"/>
        <end position="515"/>
    </location>
</feature>
<reference evidence="2" key="1">
    <citation type="submission" date="2021-06" db="EMBL/GenBank/DDBJ databases">
        <title>Genome Sequence of Mortierella hyaline Strain SCG-10, a Cold-Adapted, Nitrate-Reducing Fungus Isolated from Soil in Minnesota, USA.</title>
        <authorList>
            <person name="Aldossari N."/>
        </authorList>
    </citation>
    <scope>NUCLEOTIDE SEQUENCE</scope>
    <source>
        <strain evidence="2">SCG-10</strain>
    </source>
</reference>
<keyword evidence="1" id="KW-0732">Signal</keyword>
<protein>
    <submittedName>
        <fullName evidence="2">Uncharacterized protein</fullName>
    </submittedName>
</protein>
<dbReference type="AlphaFoldDB" id="A0A9P7XKW3"/>
<sequence length="515" mass="57408">MRALFALTVILGSTLLTAIPTVTPLPPPQVPLKAPEHGIQPHLPQGIICGNSIRVVLRQIASGLDQSYPNDWESLMTNLTTNGSSSTQTIEPSDLKSVMQTWGLDIDLFGKAYHDVQVLIRSAVDEGIYIAQGLSYNWSRCLGHTSHHTCFSTLMVVARVPYVVSGYVWRAEVGHVYISSGAKTYICHQCMFGLCEARCHDHAEDPKRLLHIIAVMSASQAGWALNHLPKPPADVPFATTDVSHPQSLAAPSSPLRRSRFDRLLRLFRRKAAENRDVRQAYRGGLLAATLDPKVLMGFLRVASASSYFKIPIYDKIPVDDQLPYPFQQYQVVGDSDTSTAALTMSPSFDALKESIHKYAESWGKVIGEVGSRVNSDVQRRVCLGFDALDYQSTSNVLQGVPTSNMPRLVNYVVDRDSLPRQEDVKRLMSGVKYSTDFTWTAESMTFTNPAGEQSYFIFANEETYIEYVPHTMTLNDTLVLEMYWEMIAFRQIMISLGEEPPKTPDMSGLCNRSML</sequence>
<proteinExistence type="predicted"/>
<dbReference type="Proteomes" id="UP000707451">
    <property type="component" value="Unassembled WGS sequence"/>
</dbReference>
<evidence type="ECO:0000313" key="3">
    <source>
        <dbReference type="Proteomes" id="UP000707451"/>
    </source>
</evidence>
<evidence type="ECO:0000313" key="2">
    <source>
        <dbReference type="EMBL" id="KAG9062777.1"/>
    </source>
</evidence>
<name>A0A9P7XKW3_9FUNG</name>